<reference evidence="9" key="1">
    <citation type="submission" date="2023-08" db="EMBL/GenBank/DDBJ databases">
        <title>Rhodospirillaceae gen. nov., a novel taxon isolated from the Yangtze River Yuezi River estuary sludge.</title>
        <authorList>
            <person name="Ruan L."/>
        </authorList>
    </citation>
    <scope>NUCLEOTIDE SEQUENCE [LARGE SCALE GENOMIC DNA]</scope>
    <source>
        <strain evidence="9">R-7</strain>
    </source>
</reference>
<dbReference type="EMBL" id="JAUYVI010000004">
    <property type="protein sequence ID" value="MDQ7248412.1"/>
    <property type="molecule type" value="Genomic_DNA"/>
</dbReference>
<dbReference type="InterPro" id="IPR032710">
    <property type="entry name" value="NTF2-like_dom_sf"/>
</dbReference>
<name>A0ABU0YMG1_9PROT</name>
<evidence type="ECO:0000256" key="5">
    <source>
        <dbReference type="SAM" id="MobiDB-lite"/>
    </source>
</evidence>
<evidence type="ECO:0000256" key="2">
    <source>
        <dbReference type="ARBA" id="ARBA00009597"/>
    </source>
</evidence>
<dbReference type="Proteomes" id="UP001230156">
    <property type="component" value="Unassembled WGS sequence"/>
</dbReference>
<keyword evidence="3" id="KW-0809">Transit peptide</keyword>
<evidence type="ECO:0000259" key="7">
    <source>
        <dbReference type="SMART" id="SM00978"/>
    </source>
</evidence>
<accession>A0ABU0YMG1</accession>
<feature type="region of interest" description="Disordered" evidence="5">
    <location>
        <begin position="32"/>
        <end position="76"/>
    </location>
</feature>
<dbReference type="SMART" id="SM00978">
    <property type="entry name" value="Tim44"/>
    <property type="match status" value="1"/>
</dbReference>
<evidence type="ECO:0000313" key="9">
    <source>
        <dbReference type="Proteomes" id="UP001230156"/>
    </source>
</evidence>
<evidence type="ECO:0000256" key="4">
    <source>
        <dbReference type="ARBA" id="ARBA00023136"/>
    </source>
</evidence>
<dbReference type="NCBIfam" id="NF033779">
    <property type="entry name" value="Tim44_TimA_adap"/>
    <property type="match status" value="1"/>
</dbReference>
<sequence length="244" mass="26450">MTGFDLIIFAVLAVFLGWKLYSVLGRRTGNERSIDPFVTKPGAAPNGTPKAEPAGRAPRLEAPANEDAPPPREDRQVLPREQRQLEAMIAQAPESARKGLDAIRAADPEFDAVAFLAGSKIAFDMILSAFAAGDANGLKPLLAPEVMQQFGAAITDRQRRNLTLKTTLVGIIGLELLDAEMKGPDARIKLKFTSQQVNVTQDSEGRIVDGHPNEVATITDIWTFSRPVTARDPNWVLIGTESPN</sequence>
<evidence type="ECO:0000256" key="1">
    <source>
        <dbReference type="ARBA" id="ARBA00004370"/>
    </source>
</evidence>
<evidence type="ECO:0000256" key="6">
    <source>
        <dbReference type="SAM" id="Phobius"/>
    </source>
</evidence>
<feature type="domain" description="Tim44-like" evidence="7">
    <location>
        <begin position="96"/>
        <end position="242"/>
    </location>
</feature>
<organism evidence="8 9">
    <name type="scientific">Dongia sedimenti</name>
    <dbReference type="NCBI Taxonomy" id="3064282"/>
    <lineage>
        <taxon>Bacteria</taxon>
        <taxon>Pseudomonadati</taxon>
        <taxon>Pseudomonadota</taxon>
        <taxon>Alphaproteobacteria</taxon>
        <taxon>Rhodospirillales</taxon>
        <taxon>Dongiaceae</taxon>
        <taxon>Dongia</taxon>
    </lineage>
</organism>
<comment type="subcellular location">
    <subcellularLocation>
        <location evidence="1">Membrane</location>
    </subcellularLocation>
</comment>
<keyword evidence="9" id="KW-1185">Reference proteome</keyword>
<keyword evidence="6" id="KW-0812">Transmembrane</keyword>
<dbReference type="PANTHER" id="PTHR10721">
    <property type="entry name" value="MITOCHONDRIAL IMPORT INNER MEMBRANE TRANSLOCASE SUBUNIT TIM44"/>
    <property type="match status" value="1"/>
</dbReference>
<comment type="caution">
    <text evidence="8">The sequence shown here is derived from an EMBL/GenBank/DDBJ whole genome shotgun (WGS) entry which is preliminary data.</text>
</comment>
<keyword evidence="4 6" id="KW-0472">Membrane</keyword>
<proteinExistence type="inferred from homology"/>
<comment type="similarity">
    <text evidence="2">Belongs to the Tim44 family.</text>
</comment>
<dbReference type="RefSeq" id="WP_379955894.1">
    <property type="nucleotide sequence ID" value="NZ_JAUYVI010000004.1"/>
</dbReference>
<dbReference type="InterPro" id="IPR039544">
    <property type="entry name" value="Tim44-like"/>
</dbReference>
<protein>
    <submittedName>
        <fullName evidence="8">Tim44/TimA family putative adaptor protein</fullName>
    </submittedName>
</protein>
<evidence type="ECO:0000313" key="8">
    <source>
        <dbReference type="EMBL" id="MDQ7248412.1"/>
    </source>
</evidence>
<dbReference type="Pfam" id="PF04280">
    <property type="entry name" value="Tim44"/>
    <property type="match status" value="1"/>
</dbReference>
<gene>
    <name evidence="8" type="ORF">Q8A70_12080</name>
</gene>
<feature type="transmembrane region" description="Helical" evidence="6">
    <location>
        <begin position="6"/>
        <end position="24"/>
    </location>
</feature>
<dbReference type="PANTHER" id="PTHR10721:SF1">
    <property type="entry name" value="MITOCHONDRIAL IMPORT INNER MEMBRANE TRANSLOCASE SUBUNIT TIM44"/>
    <property type="match status" value="1"/>
</dbReference>
<evidence type="ECO:0000256" key="3">
    <source>
        <dbReference type="ARBA" id="ARBA00022946"/>
    </source>
</evidence>
<dbReference type="Gene3D" id="3.10.450.240">
    <property type="match status" value="1"/>
</dbReference>
<keyword evidence="6" id="KW-1133">Transmembrane helix</keyword>
<dbReference type="PIRSF" id="PIRSF031890">
    <property type="entry name" value="UCP031890_transporter_Tim44"/>
    <property type="match status" value="1"/>
</dbReference>
<dbReference type="InterPro" id="IPR007379">
    <property type="entry name" value="Tim44-like_dom"/>
</dbReference>
<dbReference type="InterPro" id="IPR016985">
    <property type="entry name" value="UCP031890_Tim44-rel"/>
</dbReference>
<dbReference type="SUPFAM" id="SSF54427">
    <property type="entry name" value="NTF2-like"/>
    <property type="match status" value="1"/>
</dbReference>